<comment type="similarity">
    <text evidence="1 4">Belongs to the UDP-glycosyltransferase family.</text>
</comment>
<dbReference type="FunFam" id="3.40.50.2000:FF:000019">
    <property type="entry name" value="Glycosyltransferase"/>
    <property type="match status" value="1"/>
</dbReference>
<dbReference type="EC" id="2.4.1.-" evidence="5"/>
<dbReference type="FunFam" id="3.40.50.2000:FF:000057">
    <property type="entry name" value="Glycosyltransferase"/>
    <property type="match status" value="1"/>
</dbReference>
<dbReference type="PANTHER" id="PTHR11926">
    <property type="entry name" value="GLUCOSYL/GLUCURONOSYL TRANSFERASES"/>
    <property type="match status" value="1"/>
</dbReference>
<sequence>MLQFAKRLASKGLRVTLVTTTLASKSVQLVQASSVEIETIFDGFNEGEKVDSPDAYLNRFKVAVSQSLAELIEKQNSSGYPPKVLVYDSFMPWALDIARRLGIYGASFFTQNCAVCAIYYHVHHGSLKIPTAGSMVSMPSMPLLRTNDLPSFVYDIGSYPGLVNLVVKQFSNFQKADWLLFNTFDKLEEKVLNWMASQWPIKTIGPTIPSMYLDKRLKDDKDYGMSLFKPDVAACMNWLDKKEIGSVVYVSFGSLANLGEEQMEELSCGLMRSNNYFLWVVRASEESKLPSNLSEKGLVVNWCPQVEVLSHQAVGCFMTHCGWNSTLEALSLGVPMVAMPQWTDQTTNAKFLVDVWQAGVRVKVNEKGIVTREEVELCIKEVMEEERGHELKRNAARWKELAKEAVDEGGSSDKNIEEFVSKLVGT</sequence>
<dbReference type="InterPro" id="IPR035595">
    <property type="entry name" value="UDP_glycos_trans_CS"/>
</dbReference>
<dbReference type="Gene3D" id="3.40.50.2000">
    <property type="entry name" value="Glycogen Phosphorylase B"/>
    <property type="match status" value="2"/>
</dbReference>
<dbReference type="GO" id="GO:0080043">
    <property type="term" value="F:quercetin 3-O-glucosyltransferase activity"/>
    <property type="evidence" value="ECO:0007669"/>
    <property type="project" value="TreeGrafter"/>
</dbReference>
<dbReference type="CDD" id="cd03784">
    <property type="entry name" value="GT1_Gtf-like"/>
    <property type="match status" value="1"/>
</dbReference>
<protein>
    <recommendedName>
        <fullName evidence="5">Glycosyltransferase</fullName>
        <ecNumber evidence="5">2.4.1.-</ecNumber>
    </recommendedName>
</protein>
<keyword evidence="2 4" id="KW-0328">Glycosyltransferase</keyword>
<gene>
    <name evidence="6" type="ORF">Din_003779</name>
</gene>
<dbReference type="SUPFAM" id="SSF53756">
    <property type="entry name" value="UDP-Glycosyltransferase/glycogen phosphorylase"/>
    <property type="match status" value="1"/>
</dbReference>
<dbReference type="InterPro" id="IPR002213">
    <property type="entry name" value="UDP_glucos_trans"/>
</dbReference>
<dbReference type="EMBL" id="GHES01003779">
    <property type="protein sequence ID" value="MPA34338.1"/>
    <property type="molecule type" value="Transcribed_RNA"/>
</dbReference>
<proteinExistence type="inferred from homology"/>
<evidence type="ECO:0000313" key="6">
    <source>
        <dbReference type="EMBL" id="MPA34338.1"/>
    </source>
</evidence>
<evidence type="ECO:0000256" key="1">
    <source>
        <dbReference type="ARBA" id="ARBA00009995"/>
    </source>
</evidence>
<dbReference type="AlphaFoldDB" id="A0A5B6YRT1"/>
<dbReference type="GO" id="GO:0080044">
    <property type="term" value="F:quercetin 7-O-glucosyltransferase activity"/>
    <property type="evidence" value="ECO:0007669"/>
    <property type="project" value="TreeGrafter"/>
</dbReference>
<evidence type="ECO:0000256" key="2">
    <source>
        <dbReference type="ARBA" id="ARBA00022676"/>
    </source>
</evidence>
<dbReference type="PANTHER" id="PTHR11926:SF1560">
    <property type="entry name" value="UDP-GLYCOSYLTRANSFERASE 74E1-RELATED"/>
    <property type="match status" value="1"/>
</dbReference>
<evidence type="ECO:0000256" key="5">
    <source>
        <dbReference type="RuleBase" id="RU362057"/>
    </source>
</evidence>
<evidence type="ECO:0000256" key="4">
    <source>
        <dbReference type="RuleBase" id="RU003718"/>
    </source>
</evidence>
<evidence type="ECO:0000256" key="3">
    <source>
        <dbReference type="ARBA" id="ARBA00022679"/>
    </source>
</evidence>
<name>A0A5B6YRT1_DAVIN</name>
<accession>A0A5B6YRT1</accession>
<organism evidence="6">
    <name type="scientific">Davidia involucrata</name>
    <name type="common">Dove tree</name>
    <dbReference type="NCBI Taxonomy" id="16924"/>
    <lineage>
        <taxon>Eukaryota</taxon>
        <taxon>Viridiplantae</taxon>
        <taxon>Streptophyta</taxon>
        <taxon>Embryophyta</taxon>
        <taxon>Tracheophyta</taxon>
        <taxon>Spermatophyta</taxon>
        <taxon>Magnoliopsida</taxon>
        <taxon>eudicotyledons</taxon>
        <taxon>Gunneridae</taxon>
        <taxon>Pentapetalae</taxon>
        <taxon>asterids</taxon>
        <taxon>Cornales</taxon>
        <taxon>Nyssaceae</taxon>
        <taxon>Davidia</taxon>
    </lineage>
</organism>
<dbReference type="Pfam" id="PF00201">
    <property type="entry name" value="UDPGT"/>
    <property type="match status" value="1"/>
</dbReference>
<reference evidence="6" key="1">
    <citation type="submission" date="2019-08" db="EMBL/GenBank/DDBJ databases">
        <title>Reference gene set and small RNA set construction with multiple tissues from Davidia involucrata Baill.</title>
        <authorList>
            <person name="Yang H."/>
            <person name="Zhou C."/>
            <person name="Li G."/>
            <person name="Wang J."/>
            <person name="Gao P."/>
            <person name="Wang M."/>
            <person name="Wang R."/>
            <person name="Zhao Y."/>
        </authorList>
    </citation>
    <scope>NUCLEOTIDE SEQUENCE</scope>
    <source>
        <tissue evidence="6">Mixed with DoveR01_LX</tissue>
    </source>
</reference>
<keyword evidence="3 4" id="KW-0808">Transferase</keyword>
<dbReference type="PROSITE" id="PS00375">
    <property type="entry name" value="UDPGT"/>
    <property type="match status" value="1"/>
</dbReference>